<proteinExistence type="predicted"/>
<dbReference type="Proteomes" id="UP001302812">
    <property type="component" value="Unassembled WGS sequence"/>
</dbReference>
<dbReference type="RefSeq" id="XP_064666131.1">
    <property type="nucleotide sequence ID" value="XM_064809605.1"/>
</dbReference>
<evidence type="ECO:0000313" key="2">
    <source>
        <dbReference type="Proteomes" id="UP001302812"/>
    </source>
</evidence>
<evidence type="ECO:0000313" key="1">
    <source>
        <dbReference type="EMBL" id="KAK4108561.1"/>
    </source>
</evidence>
<reference evidence="1" key="1">
    <citation type="journal article" date="2023" name="Mol. Phylogenet. Evol.">
        <title>Genome-scale phylogeny and comparative genomics of the fungal order Sordariales.</title>
        <authorList>
            <person name="Hensen N."/>
            <person name="Bonometti L."/>
            <person name="Westerberg I."/>
            <person name="Brannstrom I.O."/>
            <person name="Guillou S."/>
            <person name="Cros-Aarteil S."/>
            <person name="Calhoun S."/>
            <person name="Haridas S."/>
            <person name="Kuo A."/>
            <person name="Mondo S."/>
            <person name="Pangilinan J."/>
            <person name="Riley R."/>
            <person name="LaButti K."/>
            <person name="Andreopoulos B."/>
            <person name="Lipzen A."/>
            <person name="Chen C."/>
            <person name="Yan M."/>
            <person name="Daum C."/>
            <person name="Ng V."/>
            <person name="Clum A."/>
            <person name="Steindorff A."/>
            <person name="Ohm R.A."/>
            <person name="Martin F."/>
            <person name="Silar P."/>
            <person name="Natvig D.O."/>
            <person name="Lalanne C."/>
            <person name="Gautier V."/>
            <person name="Ament-Velasquez S.L."/>
            <person name="Kruys A."/>
            <person name="Hutchinson M.I."/>
            <person name="Powell A.J."/>
            <person name="Barry K."/>
            <person name="Miller A.N."/>
            <person name="Grigoriev I.V."/>
            <person name="Debuchy R."/>
            <person name="Gladieux P."/>
            <person name="Hiltunen Thoren M."/>
            <person name="Johannesson H."/>
        </authorList>
    </citation>
    <scope>NUCLEOTIDE SEQUENCE</scope>
    <source>
        <strain evidence="1">CBS 508.74</strain>
    </source>
</reference>
<comment type="caution">
    <text evidence="1">The sequence shown here is derived from an EMBL/GenBank/DDBJ whole genome shotgun (WGS) entry which is preliminary data.</text>
</comment>
<dbReference type="GeneID" id="89933729"/>
<dbReference type="AlphaFoldDB" id="A0AAN6QFB3"/>
<accession>A0AAN6QFB3</accession>
<organism evidence="1 2">
    <name type="scientific">Canariomyces notabilis</name>
    <dbReference type="NCBI Taxonomy" id="2074819"/>
    <lineage>
        <taxon>Eukaryota</taxon>
        <taxon>Fungi</taxon>
        <taxon>Dikarya</taxon>
        <taxon>Ascomycota</taxon>
        <taxon>Pezizomycotina</taxon>
        <taxon>Sordariomycetes</taxon>
        <taxon>Sordariomycetidae</taxon>
        <taxon>Sordariales</taxon>
        <taxon>Chaetomiaceae</taxon>
        <taxon>Canariomyces</taxon>
    </lineage>
</organism>
<dbReference type="EMBL" id="MU853362">
    <property type="protein sequence ID" value="KAK4108561.1"/>
    <property type="molecule type" value="Genomic_DNA"/>
</dbReference>
<keyword evidence="2" id="KW-1185">Reference proteome</keyword>
<gene>
    <name evidence="1" type="ORF">N656DRAFT_424125</name>
</gene>
<name>A0AAN6QFB3_9PEZI</name>
<protein>
    <submittedName>
        <fullName evidence="1">Uncharacterized protein</fullName>
    </submittedName>
</protein>
<reference evidence="1" key="2">
    <citation type="submission" date="2023-05" db="EMBL/GenBank/DDBJ databases">
        <authorList>
            <consortium name="Lawrence Berkeley National Laboratory"/>
            <person name="Steindorff A."/>
            <person name="Hensen N."/>
            <person name="Bonometti L."/>
            <person name="Westerberg I."/>
            <person name="Brannstrom I.O."/>
            <person name="Guillou S."/>
            <person name="Cros-Aarteil S."/>
            <person name="Calhoun S."/>
            <person name="Haridas S."/>
            <person name="Kuo A."/>
            <person name="Mondo S."/>
            <person name="Pangilinan J."/>
            <person name="Riley R."/>
            <person name="Labutti K."/>
            <person name="Andreopoulos B."/>
            <person name="Lipzen A."/>
            <person name="Chen C."/>
            <person name="Yanf M."/>
            <person name="Daum C."/>
            <person name="Ng V."/>
            <person name="Clum A."/>
            <person name="Ohm R."/>
            <person name="Martin F."/>
            <person name="Silar P."/>
            <person name="Natvig D."/>
            <person name="Lalanne C."/>
            <person name="Gautier V."/>
            <person name="Ament-Velasquez S.L."/>
            <person name="Kruys A."/>
            <person name="Hutchinson M.I."/>
            <person name="Powell A.J."/>
            <person name="Barry K."/>
            <person name="Miller A.N."/>
            <person name="Grigoriev I.V."/>
            <person name="Debuchy R."/>
            <person name="Gladieux P."/>
            <person name="Thoren M.H."/>
            <person name="Johannesson H."/>
        </authorList>
    </citation>
    <scope>NUCLEOTIDE SEQUENCE</scope>
    <source>
        <strain evidence="1">CBS 508.74</strain>
    </source>
</reference>
<sequence>MIIGDHPGSYTSELQKFLAFSAQGSAIAITDQQHMKVIKAAQAEPKKRHLSIWLPASRQRSEELGVSPFEPLNHPFSINVLARPTTSKPSCRHALFDQVTTWHSKRLPQYPQPGSCLDTTWSKETSGPRNPRPRCPVLVNRLPFNKRQPDNQQIELTPARHRA</sequence>